<evidence type="ECO:0000313" key="10">
    <source>
        <dbReference type="EMBL" id="MDO1535929.1"/>
    </source>
</evidence>
<sequence length="112" mass="11498">MRQQTIAWLILAASVAAEVLGTLALRHAAGFTLLLPSLAAAACYAAAIWWMALAVRHLEIGLTYAVWAGSATALTAIAGIIWFGEAATALRITGLLMVVGGVVALNLSAHSG</sequence>
<dbReference type="Proteomes" id="UP001169027">
    <property type="component" value="Unassembled WGS sequence"/>
</dbReference>
<comment type="caution">
    <text evidence="10">The sequence shown here is derived from an EMBL/GenBank/DDBJ whole genome shotgun (WGS) entry which is preliminary data.</text>
</comment>
<dbReference type="PANTHER" id="PTHR30561:SF1">
    <property type="entry name" value="MULTIDRUG TRANSPORTER EMRE"/>
    <property type="match status" value="1"/>
</dbReference>
<organism evidence="10 11">
    <name type="scientific">Variovorax ginsengisoli</name>
    <dbReference type="NCBI Taxonomy" id="363844"/>
    <lineage>
        <taxon>Bacteria</taxon>
        <taxon>Pseudomonadati</taxon>
        <taxon>Pseudomonadota</taxon>
        <taxon>Betaproteobacteria</taxon>
        <taxon>Burkholderiales</taxon>
        <taxon>Comamonadaceae</taxon>
        <taxon>Variovorax</taxon>
    </lineage>
</organism>
<comment type="subcellular location">
    <subcellularLocation>
        <location evidence="1 8">Cell membrane</location>
        <topology evidence="1 8">Multi-pass membrane protein</topology>
    </subcellularLocation>
</comment>
<protein>
    <submittedName>
        <fullName evidence="10">SMR family transporter</fullName>
    </submittedName>
</protein>
<dbReference type="EMBL" id="JAUKVY010000023">
    <property type="protein sequence ID" value="MDO1535929.1"/>
    <property type="molecule type" value="Genomic_DNA"/>
</dbReference>
<evidence type="ECO:0000256" key="2">
    <source>
        <dbReference type="ARBA" id="ARBA00022448"/>
    </source>
</evidence>
<evidence type="ECO:0000256" key="7">
    <source>
        <dbReference type="ARBA" id="ARBA00038032"/>
    </source>
</evidence>
<dbReference type="SUPFAM" id="SSF103481">
    <property type="entry name" value="Multidrug resistance efflux transporter EmrE"/>
    <property type="match status" value="1"/>
</dbReference>
<name>A0ABT8SAI9_9BURK</name>
<evidence type="ECO:0000256" key="1">
    <source>
        <dbReference type="ARBA" id="ARBA00004651"/>
    </source>
</evidence>
<evidence type="ECO:0000256" key="9">
    <source>
        <dbReference type="SAM" id="Phobius"/>
    </source>
</evidence>
<evidence type="ECO:0000256" key="6">
    <source>
        <dbReference type="ARBA" id="ARBA00023136"/>
    </source>
</evidence>
<keyword evidence="2" id="KW-0813">Transport</keyword>
<dbReference type="InterPro" id="IPR037185">
    <property type="entry name" value="EmrE-like"/>
</dbReference>
<feature type="transmembrane region" description="Helical" evidence="9">
    <location>
        <begin position="64"/>
        <end position="83"/>
    </location>
</feature>
<keyword evidence="6 9" id="KW-0472">Membrane</keyword>
<gene>
    <name evidence="10" type="ORF">Q2T77_26950</name>
</gene>
<evidence type="ECO:0000256" key="5">
    <source>
        <dbReference type="ARBA" id="ARBA00022989"/>
    </source>
</evidence>
<keyword evidence="4 8" id="KW-0812">Transmembrane</keyword>
<dbReference type="InterPro" id="IPR045324">
    <property type="entry name" value="Small_multidrug_res"/>
</dbReference>
<dbReference type="Gene3D" id="1.10.3730.20">
    <property type="match status" value="1"/>
</dbReference>
<comment type="similarity">
    <text evidence="7 8">Belongs to the drug/metabolite transporter (DMT) superfamily. Small multidrug resistance (SMR) (TC 2.A.7.1) family.</text>
</comment>
<evidence type="ECO:0000313" key="11">
    <source>
        <dbReference type="Proteomes" id="UP001169027"/>
    </source>
</evidence>
<dbReference type="RefSeq" id="WP_286533914.1">
    <property type="nucleotide sequence ID" value="NZ_JAUJZH010000023.1"/>
</dbReference>
<evidence type="ECO:0000256" key="4">
    <source>
        <dbReference type="ARBA" id="ARBA00022692"/>
    </source>
</evidence>
<dbReference type="Pfam" id="PF00893">
    <property type="entry name" value="Multi_Drug_Res"/>
    <property type="match status" value="1"/>
</dbReference>
<keyword evidence="11" id="KW-1185">Reference proteome</keyword>
<evidence type="ECO:0000256" key="3">
    <source>
        <dbReference type="ARBA" id="ARBA00022475"/>
    </source>
</evidence>
<dbReference type="PANTHER" id="PTHR30561">
    <property type="entry name" value="SMR FAMILY PROTON-DEPENDENT DRUG EFFLUX TRANSPORTER SUGE"/>
    <property type="match status" value="1"/>
</dbReference>
<accession>A0ABT8SAI9</accession>
<proteinExistence type="inferred from homology"/>
<feature type="transmembrane region" description="Helical" evidence="9">
    <location>
        <begin position="89"/>
        <end position="109"/>
    </location>
</feature>
<dbReference type="InterPro" id="IPR000390">
    <property type="entry name" value="Small_drug/metabolite_transptr"/>
</dbReference>
<keyword evidence="5 9" id="KW-1133">Transmembrane helix</keyword>
<feature type="transmembrane region" description="Helical" evidence="9">
    <location>
        <begin position="33"/>
        <end position="52"/>
    </location>
</feature>
<keyword evidence="3" id="KW-1003">Cell membrane</keyword>
<evidence type="ECO:0000256" key="8">
    <source>
        <dbReference type="RuleBase" id="RU003942"/>
    </source>
</evidence>
<reference evidence="10" key="1">
    <citation type="submission" date="2023-06" db="EMBL/GenBank/DDBJ databases">
        <authorList>
            <person name="Jiang Y."/>
            <person name="Liu Q."/>
        </authorList>
    </citation>
    <scope>NUCLEOTIDE SEQUENCE</scope>
    <source>
        <strain evidence="10">CGMCC 1.12090</strain>
    </source>
</reference>